<gene>
    <name evidence="5" type="ORF">QVE165_LOCUS29882</name>
</gene>
<dbReference type="InterPro" id="IPR050541">
    <property type="entry name" value="LRR_TM_domain-containing"/>
</dbReference>
<dbReference type="Pfam" id="PF13306">
    <property type="entry name" value="LRR_5"/>
    <property type="match status" value="2"/>
</dbReference>
<keyword evidence="1" id="KW-0433">Leucine-rich repeat</keyword>
<reference evidence="5" key="1">
    <citation type="submission" date="2021-02" db="EMBL/GenBank/DDBJ databases">
        <authorList>
            <person name="Nowell W R."/>
        </authorList>
    </citation>
    <scope>NUCLEOTIDE SEQUENCE</scope>
</reference>
<keyword evidence="6" id="KW-1185">Reference proteome</keyword>
<evidence type="ECO:0000256" key="2">
    <source>
        <dbReference type="ARBA" id="ARBA00022729"/>
    </source>
</evidence>
<accession>A0A815BTX4</accession>
<name>A0A815BTX4_9BILA</name>
<keyword evidence="2 4" id="KW-0732">Signal</keyword>
<evidence type="ECO:0000313" key="6">
    <source>
        <dbReference type="Proteomes" id="UP000663832"/>
    </source>
</evidence>
<proteinExistence type="predicted"/>
<feature type="chain" id="PRO_5032896035" evidence="4">
    <location>
        <begin position="18"/>
        <end position="432"/>
    </location>
</feature>
<dbReference type="PANTHER" id="PTHR24369:SF210">
    <property type="entry name" value="CHAOPTIN-RELATED"/>
    <property type="match status" value="1"/>
</dbReference>
<dbReference type="Proteomes" id="UP000663832">
    <property type="component" value="Unassembled WGS sequence"/>
</dbReference>
<dbReference type="InterPro" id="IPR026906">
    <property type="entry name" value="LRR_5"/>
</dbReference>
<dbReference type="GO" id="GO:0005886">
    <property type="term" value="C:plasma membrane"/>
    <property type="evidence" value="ECO:0007669"/>
    <property type="project" value="TreeGrafter"/>
</dbReference>
<evidence type="ECO:0000256" key="3">
    <source>
        <dbReference type="ARBA" id="ARBA00022737"/>
    </source>
</evidence>
<evidence type="ECO:0000256" key="1">
    <source>
        <dbReference type="ARBA" id="ARBA00022614"/>
    </source>
</evidence>
<evidence type="ECO:0000313" key="5">
    <source>
        <dbReference type="EMBL" id="CAF1276307.1"/>
    </source>
</evidence>
<sequence length="432" mass="49996">MTRYQIIFFILFTFSNSIIQLQSEHLKNNNCPHLFKTLSDCTCVQTNTIDCSYSTTITHLPRSWTSTNHNLTLFTQSILRFDLLHTPSITSIKTNDFQGLYNLRDLSIINTGLITIQPHAFRHLHRLHELRIELNRNLIELKSFALSDIEYVHRISLKSNSIRVIHTEVFRNTHFVDILDLSDNPLEIIESYAFNGLKSVGTLILCLLPTCPIKQIDSFAFFGFHTCDKIILTGIHTSLRSNSFSYMTSVNLVNLSHSEITHINSYAFQDCEHIGEIDLSSSLISNIDSHAFDQLYNVSLLNLKGNLIRLFEKTIFQQLAHTIKQINLDNNPIRCDCTLEWYLEERSNRYKLPDVCTGPIGYECLSPNELQKSQLICYQTEKNDNQSKEINFCERREKHISVRESSASLYELNSFLFILIIFIFPNKILFPL</sequence>
<evidence type="ECO:0000256" key="4">
    <source>
        <dbReference type="SAM" id="SignalP"/>
    </source>
</evidence>
<keyword evidence="3" id="KW-0677">Repeat</keyword>
<dbReference type="InterPro" id="IPR003591">
    <property type="entry name" value="Leu-rich_rpt_typical-subtyp"/>
</dbReference>
<dbReference type="InterPro" id="IPR032675">
    <property type="entry name" value="LRR_dom_sf"/>
</dbReference>
<comment type="caution">
    <text evidence="5">The sequence shown here is derived from an EMBL/GenBank/DDBJ whole genome shotgun (WGS) entry which is preliminary data.</text>
</comment>
<dbReference type="SMART" id="SM00369">
    <property type="entry name" value="LRR_TYP"/>
    <property type="match status" value="4"/>
</dbReference>
<dbReference type="AlphaFoldDB" id="A0A815BTX4"/>
<feature type="signal peptide" evidence="4">
    <location>
        <begin position="1"/>
        <end position="17"/>
    </location>
</feature>
<dbReference type="Gene3D" id="3.80.10.10">
    <property type="entry name" value="Ribonuclease Inhibitor"/>
    <property type="match status" value="3"/>
</dbReference>
<dbReference type="EMBL" id="CAJNOM010000243">
    <property type="protein sequence ID" value="CAF1276307.1"/>
    <property type="molecule type" value="Genomic_DNA"/>
</dbReference>
<protein>
    <submittedName>
        <fullName evidence="5">Uncharacterized protein</fullName>
    </submittedName>
</protein>
<dbReference type="SUPFAM" id="SSF52058">
    <property type="entry name" value="L domain-like"/>
    <property type="match status" value="1"/>
</dbReference>
<dbReference type="PANTHER" id="PTHR24369">
    <property type="entry name" value="ANTIGEN BSP, PUTATIVE-RELATED"/>
    <property type="match status" value="1"/>
</dbReference>
<organism evidence="5 6">
    <name type="scientific">Adineta steineri</name>
    <dbReference type="NCBI Taxonomy" id="433720"/>
    <lineage>
        <taxon>Eukaryota</taxon>
        <taxon>Metazoa</taxon>
        <taxon>Spiralia</taxon>
        <taxon>Gnathifera</taxon>
        <taxon>Rotifera</taxon>
        <taxon>Eurotatoria</taxon>
        <taxon>Bdelloidea</taxon>
        <taxon>Adinetida</taxon>
        <taxon>Adinetidae</taxon>
        <taxon>Adineta</taxon>
    </lineage>
</organism>
<dbReference type="OrthoDB" id="6363818at2759"/>